<reference evidence="7 8" key="1">
    <citation type="submission" date="2006-02" db="EMBL/GenBank/DDBJ databases">
        <authorList>
            <person name="Waterbury J."/>
            <person name="Ferriera S."/>
            <person name="Johnson J."/>
            <person name="Kravitz S."/>
            <person name="Halpern A."/>
            <person name="Remington K."/>
            <person name="Beeson K."/>
            <person name="Tran B."/>
            <person name="Rogers Y.-H."/>
            <person name="Friedman R."/>
            <person name="Venter J.C."/>
        </authorList>
    </citation>
    <scope>NUCLEOTIDE SEQUENCE [LARGE SCALE GENOMIC DNA]</scope>
    <source>
        <strain evidence="7 8">Nb-231</strain>
    </source>
</reference>
<keyword evidence="5 6" id="KW-0472">Membrane</keyword>
<dbReference type="eggNOG" id="COG0392">
    <property type="taxonomic scope" value="Bacteria"/>
</dbReference>
<feature type="transmembrane region" description="Helical" evidence="6">
    <location>
        <begin position="217"/>
        <end position="239"/>
    </location>
</feature>
<evidence type="ECO:0000313" key="8">
    <source>
        <dbReference type="Proteomes" id="UP000003374"/>
    </source>
</evidence>
<dbReference type="InterPro" id="IPR022791">
    <property type="entry name" value="L-PG_synthase/AglD"/>
</dbReference>
<feature type="transmembrane region" description="Helical" evidence="6">
    <location>
        <begin position="156"/>
        <end position="176"/>
    </location>
</feature>
<dbReference type="Proteomes" id="UP000003374">
    <property type="component" value="Unassembled WGS sequence"/>
</dbReference>
<dbReference type="HOGENOM" id="CLU_803706_0_0_6"/>
<comment type="subcellular location">
    <subcellularLocation>
        <location evidence="1">Cell membrane</location>
        <topology evidence="1">Multi-pass membrane protein</topology>
    </subcellularLocation>
</comment>
<accession>A4BMX9</accession>
<gene>
    <name evidence="7" type="ORF">NB231_09008</name>
</gene>
<dbReference type="Pfam" id="PF03706">
    <property type="entry name" value="LPG_synthase_TM"/>
    <property type="match status" value="1"/>
</dbReference>
<name>A4BMX9_9GAMM</name>
<dbReference type="PANTHER" id="PTHR37693">
    <property type="entry name" value="PHOSPHATIDYLGLYCEROL LYSYLTRANSFERASE"/>
    <property type="match status" value="1"/>
</dbReference>
<dbReference type="OrthoDB" id="5559127at2"/>
<evidence type="ECO:0000256" key="6">
    <source>
        <dbReference type="SAM" id="Phobius"/>
    </source>
</evidence>
<dbReference type="PANTHER" id="PTHR37693:SF1">
    <property type="entry name" value="INTEGRAL MEMBRANE PROTEIN"/>
    <property type="match status" value="1"/>
</dbReference>
<dbReference type="GO" id="GO:0005886">
    <property type="term" value="C:plasma membrane"/>
    <property type="evidence" value="ECO:0007669"/>
    <property type="project" value="UniProtKB-SubCell"/>
</dbReference>
<evidence type="ECO:0000256" key="3">
    <source>
        <dbReference type="ARBA" id="ARBA00022692"/>
    </source>
</evidence>
<dbReference type="NCBIfam" id="TIGR00374">
    <property type="entry name" value="flippase-like domain"/>
    <property type="match status" value="1"/>
</dbReference>
<feature type="transmembrane region" description="Helical" evidence="6">
    <location>
        <begin position="259"/>
        <end position="280"/>
    </location>
</feature>
<evidence type="ECO:0000313" key="7">
    <source>
        <dbReference type="EMBL" id="EAR22578.1"/>
    </source>
</evidence>
<feature type="transmembrane region" description="Helical" evidence="6">
    <location>
        <begin position="12"/>
        <end position="34"/>
    </location>
</feature>
<feature type="transmembrane region" description="Helical" evidence="6">
    <location>
        <begin position="300"/>
        <end position="325"/>
    </location>
</feature>
<sequence>MREGITYVKRYSWGVLVLVSLAVSLSLPLIYGGWDSFGQLATLSPAVVILLLGMVVAGWMCNAGRIRILARGLGVRLRSREALRTVISAEFAAVATPASTGGAATYIFLLSRRGLRLGEAAAIVAFDQVMDLIFFATAMPVALLLFLTGQGITQSLSAPAILVGVLALGVVLLLWLPRHYRPVAIWLGRVIRRVPGLCRLRYRLARWLIQFRSSVALLLRIGVSRLLLVYVLCVGHWMLRYGVLPMLLYFMDYSGHWSYIFLAQGLMFLVGHLSFLPGGAGGVELVFGALLRPYLDGGTTAAAILVWRFCTFYWYLLAGAPVFIFTTGRRVLGVANKPADLSRRA</sequence>
<feature type="transmembrane region" description="Helical" evidence="6">
    <location>
        <begin position="129"/>
        <end position="149"/>
    </location>
</feature>
<keyword evidence="4 6" id="KW-1133">Transmembrane helix</keyword>
<keyword evidence="3 6" id="KW-0812">Transmembrane</keyword>
<feature type="transmembrane region" description="Helical" evidence="6">
    <location>
        <begin position="40"/>
        <end position="61"/>
    </location>
</feature>
<protein>
    <recommendedName>
        <fullName evidence="9">Integral membrane protein</fullName>
    </recommendedName>
</protein>
<dbReference type="EMBL" id="AAOF01000002">
    <property type="protein sequence ID" value="EAR22578.1"/>
    <property type="molecule type" value="Genomic_DNA"/>
</dbReference>
<keyword evidence="2" id="KW-1003">Cell membrane</keyword>
<organism evidence="7 8">
    <name type="scientific">Nitrococcus mobilis Nb-231</name>
    <dbReference type="NCBI Taxonomy" id="314278"/>
    <lineage>
        <taxon>Bacteria</taxon>
        <taxon>Pseudomonadati</taxon>
        <taxon>Pseudomonadota</taxon>
        <taxon>Gammaproteobacteria</taxon>
        <taxon>Chromatiales</taxon>
        <taxon>Ectothiorhodospiraceae</taxon>
        <taxon>Nitrococcus</taxon>
    </lineage>
</organism>
<evidence type="ECO:0000256" key="1">
    <source>
        <dbReference type="ARBA" id="ARBA00004651"/>
    </source>
</evidence>
<dbReference type="STRING" id="314278.NB231_09008"/>
<proteinExistence type="predicted"/>
<evidence type="ECO:0000256" key="2">
    <source>
        <dbReference type="ARBA" id="ARBA00022475"/>
    </source>
</evidence>
<evidence type="ECO:0000256" key="5">
    <source>
        <dbReference type="ARBA" id="ARBA00023136"/>
    </source>
</evidence>
<evidence type="ECO:0000256" key="4">
    <source>
        <dbReference type="ARBA" id="ARBA00022989"/>
    </source>
</evidence>
<evidence type="ECO:0008006" key="9">
    <source>
        <dbReference type="Google" id="ProtNLM"/>
    </source>
</evidence>
<dbReference type="AlphaFoldDB" id="A4BMX9"/>
<keyword evidence="8" id="KW-1185">Reference proteome</keyword>
<comment type="caution">
    <text evidence="7">The sequence shown here is derived from an EMBL/GenBank/DDBJ whole genome shotgun (WGS) entry which is preliminary data.</text>
</comment>